<feature type="domain" description="Acylphosphatase-like" evidence="7">
    <location>
        <begin position="6"/>
        <end position="93"/>
    </location>
</feature>
<evidence type="ECO:0000256" key="1">
    <source>
        <dbReference type="ARBA" id="ARBA00005614"/>
    </source>
</evidence>
<dbReference type="PRINTS" id="PR00112">
    <property type="entry name" value="ACYLPHPHTASE"/>
</dbReference>
<dbReference type="PROSITE" id="PS00151">
    <property type="entry name" value="ACYLPHOSPHATASE_2"/>
    <property type="match status" value="1"/>
</dbReference>
<dbReference type="SUPFAM" id="SSF54975">
    <property type="entry name" value="Acylphosphatase/BLUF domain-like"/>
    <property type="match status" value="1"/>
</dbReference>
<evidence type="ECO:0000256" key="5">
    <source>
        <dbReference type="RuleBase" id="RU000553"/>
    </source>
</evidence>
<dbReference type="PROSITE" id="PS00150">
    <property type="entry name" value="ACYLPHOSPHATASE_1"/>
    <property type="match status" value="1"/>
</dbReference>
<sequence length="93" mass="10452">MKDKTRVHVIISGKVQGVFFRMETKRVADSSNVSGWVKNNSDGTVEAVFEGAQDAVDSVVKWCRKGPSHSKVSHVDKAEEDYKDKFKGFDIIY</sequence>
<dbReference type="InterPro" id="IPR001792">
    <property type="entry name" value="Acylphosphatase-like_dom"/>
</dbReference>
<dbReference type="EC" id="3.6.1.7" evidence="2 4"/>
<evidence type="ECO:0000256" key="4">
    <source>
        <dbReference type="PROSITE-ProRule" id="PRU00520"/>
    </source>
</evidence>
<comment type="similarity">
    <text evidence="1 6">Belongs to the acylphosphatase family.</text>
</comment>
<evidence type="ECO:0000259" key="7">
    <source>
        <dbReference type="PROSITE" id="PS51160"/>
    </source>
</evidence>
<feature type="active site" evidence="4">
    <location>
        <position position="39"/>
    </location>
</feature>
<dbReference type="InterPro" id="IPR036046">
    <property type="entry name" value="Acylphosphatase-like_dom_sf"/>
</dbReference>
<keyword evidence="4 5" id="KW-0378">Hydrolase</keyword>
<evidence type="ECO:0000313" key="8">
    <source>
        <dbReference type="EMBL" id="CBX28011.1"/>
    </source>
</evidence>
<dbReference type="AlphaFoldDB" id="E1YBR7"/>
<comment type="catalytic activity">
    <reaction evidence="3 4 5">
        <text>an acyl phosphate + H2O = a carboxylate + phosphate + H(+)</text>
        <dbReference type="Rhea" id="RHEA:14965"/>
        <dbReference type="ChEBI" id="CHEBI:15377"/>
        <dbReference type="ChEBI" id="CHEBI:15378"/>
        <dbReference type="ChEBI" id="CHEBI:29067"/>
        <dbReference type="ChEBI" id="CHEBI:43474"/>
        <dbReference type="ChEBI" id="CHEBI:59918"/>
        <dbReference type="EC" id="3.6.1.7"/>
    </reaction>
</comment>
<dbReference type="PANTHER" id="PTHR47268:SF4">
    <property type="entry name" value="ACYLPHOSPHATASE"/>
    <property type="match status" value="1"/>
</dbReference>
<dbReference type="PROSITE" id="PS51160">
    <property type="entry name" value="ACYLPHOSPHATASE_3"/>
    <property type="match status" value="1"/>
</dbReference>
<organism evidence="8">
    <name type="scientific">uncultured Desulfobacterium sp</name>
    <dbReference type="NCBI Taxonomy" id="201089"/>
    <lineage>
        <taxon>Bacteria</taxon>
        <taxon>Pseudomonadati</taxon>
        <taxon>Thermodesulfobacteriota</taxon>
        <taxon>Desulfobacteria</taxon>
        <taxon>Desulfobacterales</taxon>
        <taxon>Desulfobacteriaceae</taxon>
        <taxon>Desulfobacterium</taxon>
        <taxon>environmental samples</taxon>
    </lineage>
</organism>
<protein>
    <recommendedName>
        <fullName evidence="2 4">Acylphosphatase</fullName>
        <ecNumber evidence="2 4">3.6.1.7</ecNumber>
    </recommendedName>
</protein>
<dbReference type="Pfam" id="PF00708">
    <property type="entry name" value="Acylphosphatase"/>
    <property type="match status" value="1"/>
</dbReference>
<dbReference type="Gene3D" id="3.30.70.100">
    <property type="match status" value="1"/>
</dbReference>
<dbReference type="InterPro" id="IPR017968">
    <property type="entry name" value="Acylphosphatase_CS"/>
</dbReference>
<evidence type="ECO:0000256" key="2">
    <source>
        <dbReference type="ARBA" id="ARBA00012150"/>
    </source>
</evidence>
<feature type="active site" evidence="4">
    <location>
        <position position="21"/>
    </location>
</feature>
<dbReference type="GO" id="GO:0003998">
    <property type="term" value="F:acylphosphatase activity"/>
    <property type="evidence" value="ECO:0007669"/>
    <property type="project" value="UniProtKB-EC"/>
</dbReference>
<name>E1YBR7_9BACT</name>
<dbReference type="InterPro" id="IPR020456">
    <property type="entry name" value="Acylphosphatase"/>
</dbReference>
<dbReference type="EMBL" id="FR695868">
    <property type="protein sequence ID" value="CBX28011.1"/>
    <property type="molecule type" value="Genomic_DNA"/>
</dbReference>
<gene>
    <name evidence="8" type="ORF">N47_G33350</name>
</gene>
<reference evidence="8" key="1">
    <citation type="journal article" date="2011" name="Environ. Microbiol.">
        <title>Genomic insights into the metabolic potential of the polycyclic aromatic hydrocarbon degrading sulfate-reducing Deltaproteobacterium N47.</title>
        <authorList>
            <person name="Bergmann F."/>
            <person name="Selesi D."/>
            <person name="Weinmaier T."/>
            <person name="Tischler P."/>
            <person name="Rattei T."/>
            <person name="Meckenstock R.U."/>
        </authorList>
    </citation>
    <scope>NUCLEOTIDE SEQUENCE</scope>
</reference>
<dbReference type="PANTHER" id="PTHR47268">
    <property type="entry name" value="ACYLPHOSPHATASE"/>
    <property type="match status" value="1"/>
</dbReference>
<proteinExistence type="inferred from homology"/>
<evidence type="ECO:0000256" key="6">
    <source>
        <dbReference type="RuleBase" id="RU004168"/>
    </source>
</evidence>
<accession>E1YBR7</accession>
<evidence type="ECO:0000256" key="3">
    <source>
        <dbReference type="ARBA" id="ARBA00047645"/>
    </source>
</evidence>